<name>A0AAW2HQ95_9NEOP</name>
<comment type="caution">
    <text evidence="1">The sequence shown here is derived from an EMBL/GenBank/DDBJ whole genome shotgun (WGS) entry which is preliminary data.</text>
</comment>
<accession>A0AAW2HQ95</accession>
<dbReference type="AlphaFoldDB" id="A0AAW2HQ95"/>
<protein>
    <submittedName>
        <fullName evidence="1">Uncharacterized protein</fullName>
    </submittedName>
</protein>
<reference evidence="1" key="1">
    <citation type="journal article" date="2024" name="Gigascience">
        <title>Chromosome-level genome of the poultry shaft louse Menopon gallinae provides insight into the host-switching and adaptive evolution of parasitic lice.</title>
        <authorList>
            <person name="Xu Y."/>
            <person name="Ma L."/>
            <person name="Liu S."/>
            <person name="Liang Y."/>
            <person name="Liu Q."/>
            <person name="He Z."/>
            <person name="Tian L."/>
            <person name="Duan Y."/>
            <person name="Cai W."/>
            <person name="Li H."/>
            <person name="Song F."/>
        </authorList>
    </citation>
    <scope>NUCLEOTIDE SEQUENCE</scope>
    <source>
        <strain evidence="1">Cailab_2023a</strain>
    </source>
</reference>
<dbReference type="EMBL" id="JARGDH010000004">
    <property type="protein sequence ID" value="KAL0271585.1"/>
    <property type="molecule type" value="Genomic_DNA"/>
</dbReference>
<proteinExistence type="predicted"/>
<evidence type="ECO:0000313" key="1">
    <source>
        <dbReference type="EMBL" id="KAL0271585.1"/>
    </source>
</evidence>
<sequence length="75" mass="9140">MRSDRREEKSIRRSVLYLHGGINSFLDMKDEVKCVYFFEILNIFLYAELILHISECLRFVPENCYKIMENYNIRL</sequence>
<organism evidence="1">
    <name type="scientific">Menopon gallinae</name>
    <name type="common">poultry shaft louse</name>
    <dbReference type="NCBI Taxonomy" id="328185"/>
    <lineage>
        <taxon>Eukaryota</taxon>
        <taxon>Metazoa</taxon>
        <taxon>Ecdysozoa</taxon>
        <taxon>Arthropoda</taxon>
        <taxon>Hexapoda</taxon>
        <taxon>Insecta</taxon>
        <taxon>Pterygota</taxon>
        <taxon>Neoptera</taxon>
        <taxon>Paraneoptera</taxon>
        <taxon>Psocodea</taxon>
        <taxon>Troctomorpha</taxon>
        <taxon>Phthiraptera</taxon>
        <taxon>Amblycera</taxon>
        <taxon>Menoponidae</taxon>
        <taxon>Menopon</taxon>
    </lineage>
</organism>
<gene>
    <name evidence="1" type="ORF">PYX00_008637</name>
</gene>